<dbReference type="HOGENOM" id="CLU_2720197_0_0_11"/>
<name>D0WJD1_SLAES</name>
<accession>D0WJD1</accession>
<proteinExistence type="predicted"/>
<feature type="compositionally biased region" description="Basic residues" evidence="1">
    <location>
        <begin position="61"/>
        <end position="72"/>
    </location>
</feature>
<evidence type="ECO:0000313" key="2">
    <source>
        <dbReference type="EMBL" id="EEZ60479.1"/>
    </source>
</evidence>
<organism evidence="2 3">
    <name type="scientific">Slackia exigua (strain ATCC 700122 / DSM 15923 / CIP 105133 / JCM 11022 / KCTC 5966 / S-7)</name>
    <dbReference type="NCBI Taxonomy" id="649764"/>
    <lineage>
        <taxon>Bacteria</taxon>
        <taxon>Bacillati</taxon>
        <taxon>Actinomycetota</taxon>
        <taxon>Coriobacteriia</taxon>
        <taxon>Eggerthellales</taxon>
        <taxon>Eggerthellaceae</taxon>
        <taxon>Slackia</taxon>
    </lineage>
</organism>
<comment type="caution">
    <text evidence="2">The sequence shown here is derived from an EMBL/GenBank/DDBJ whole genome shotgun (WGS) entry which is preliminary data.</text>
</comment>
<dbReference type="EMBL" id="ACUX02000019">
    <property type="protein sequence ID" value="EEZ60479.1"/>
    <property type="molecule type" value="Genomic_DNA"/>
</dbReference>
<evidence type="ECO:0000313" key="3">
    <source>
        <dbReference type="Proteomes" id="UP000006001"/>
    </source>
</evidence>
<reference evidence="2" key="1">
    <citation type="submission" date="2009-10" db="EMBL/GenBank/DDBJ databases">
        <authorList>
            <person name="Weinstock G."/>
            <person name="Sodergren E."/>
            <person name="Clifton S."/>
            <person name="Fulton L."/>
            <person name="Fulton B."/>
            <person name="Courtney L."/>
            <person name="Fronick C."/>
            <person name="Harrison M."/>
            <person name="Strong C."/>
            <person name="Farmer C."/>
            <person name="Delahaunty K."/>
            <person name="Markovic C."/>
            <person name="Hall O."/>
            <person name="Minx P."/>
            <person name="Tomlinson C."/>
            <person name="Mitreva M."/>
            <person name="Nelson J."/>
            <person name="Hou S."/>
            <person name="Wollam A."/>
            <person name="Pepin K.H."/>
            <person name="Johnson M."/>
            <person name="Bhonagiri V."/>
            <person name="Nash W.E."/>
            <person name="Warren W."/>
            <person name="Chinwalla A."/>
            <person name="Mardis E.R."/>
            <person name="Wilson R.K."/>
        </authorList>
    </citation>
    <scope>NUCLEOTIDE SEQUENCE [LARGE SCALE GENOMIC DNA]</scope>
    <source>
        <strain evidence="2">ATCC 700122</strain>
    </source>
</reference>
<protein>
    <submittedName>
        <fullName evidence="2">Uncharacterized protein</fullName>
    </submittedName>
</protein>
<gene>
    <name evidence="2" type="ORF">HMPREF0762_01958</name>
</gene>
<feature type="region of interest" description="Disordered" evidence="1">
    <location>
        <begin position="47"/>
        <end position="72"/>
    </location>
</feature>
<keyword evidence="3" id="KW-1185">Reference proteome</keyword>
<dbReference type="AlphaFoldDB" id="D0WJD1"/>
<sequence length="72" mass="8169">MPPGKPLPIRFLHIERVAQERALSEVRRSPASAGQTSVVEIRHIVKPRPHAPAGQTSHPPQRTRRRLCVRRP</sequence>
<dbReference type="Proteomes" id="UP000006001">
    <property type="component" value="Unassembled WGS sequence"/>
</dbReference>
<evidence type="ECO:0000256" key="1">
    <source>
        <dbReference type="SAM" id="MobiDB-lite"/>
    </source>
</evidence>